<keyword evidence="4" id="KW-0804">Transcription</keyword>
<gene>
    <name evidence="7" type="ORF">SAMN04488121_102375</name>
</gene>
<dbReference type="NCBIfam" id="TIGR02937">
    <property type="entry name" value="sigma70-ECF"/>
    <property type="match status" value="1"/>
</dbReference>
<dbReference type="InterPro" id="IPR013249">
    <property type="entry name" value="RNA_pol_sigma70_r4_t2"/>
</dbReference>
<dbReference type="Gene3D" id="1.10.10.10">
    <property type="entry name" value="Winged helix-like DNA-binding domain superfamily/Winged helix DNA-binding domain"/>
    <property type="match status" value="1"/>
</dbReference>
<dbReference type="OrthoDB" id="1027298at2"/>
<dbReference type="InterPro" id="IPR013324">
    <property type="entry name" value="RNA_pol_sigma_r3/r4-like"/>
</dbReference>
<evidence type="ECO:0000256" key="1">
    <source>
        <dbReference type="ARBA" id="ARBA00010641"/>
    </source>
</evidence>
<keyword evidence="3" id="KW-0731">Sigma factor</keyword>
<name>A0A1G7MCP0_CHIFI</name>
<dbReference type="GO" id="GO:0003677">
    <property type="term" value="F:DNA binding"/>
    <property type="evidence" value="ECO:0007669"/>
    <property type="project" value="InterPro"/>
</dbReference>
<feature type="domain" description="RNA polymerase sigma-70 region 2" evidence="5">
    <location>
        <begin position="31"/>
        <end position="96"/>
    </location>
</feature>
<dbReference type="AlphaFoldDB" id="A0A1G7MCP0"/>
<dbReference type="InterPro" id="IPR039425">
    <property type="entry name" value="RNA_pol_sigma-70-like"/>
</dbReference>
<comment type="similarity">
    <text evidence="1">Belongs to the sigma-70 factor family. ECF subfamily.</text>
</comment>
<dbReference type="GO" id="GO:0016987">
    <property type="term" value="F:sigma factor activity"/>
    <property type="evidence" value="ECO:0007669"/>
    <property type="project" value="UniProtKB-KW"/>
</dbReference>
<evidence type="ECO:0000313" key="8">
    <source>
        <dbReference type="Proteomes" id="UP000199045"/>
    </source>
</evidence>
<evidence type="ECO:0000256" key="2">
    <source>
        <dbReference type="ARBA" id="ARBA00023015"/>
    </source>
</evidence>
<dbReference type="RefSeq" id="WP_089830677.1">
    <property type="nucleotide sequence ID" value="NZ_FNBN01000002.1"/>
</dbReference>
<dbReference type="PANTHER" id="PTHR43133:SF51">
    <property type="entry name" value="RNA POLYMERASE SIGMA FACTOR"/>
    <property type="match status" value="1"/>
</dbReference>
<dbReference type="SUPFAM" id="SSF88946">
    <property type="entry name" value="Sigma2 domain of RNA polymerase sigma factors"/>
    <property type="match status" value="1"/>
</dbReference>
<dbReference type="PANTHER" id="PTHR43133">
    <property type="entry name" value="RNA POLYMERASE ECF-TYPE SIGMA FACTO"/>
    <property type="match status" value="1"/>
</dbReference>
<dbReference type="STRING" id="104663.SAMN04488121_102375"/>
<accession>A0A1G7MCP0</accession>
<dbReference type="GO" id="GO:0006352">
    <property type="term" value="P:DNA-templated transcription initiation"/>
    <property type="evidence" value="ECO:0007669"/>
    <property type="project" value="InterPro"/>
</dbReference>
<dbReference type="InterPro" id="IPR014284">
    <property type="entry name" value="RNA_pol_sigma-70_dom"/>
</dbReference>
<dbReference type="InterPro" id="IPR007627">
    <property type="entry name" value="RNA_pol_sigma70_r2"/>
</dbReference>
<keyword evidence="2" id="KW-0805">Transcription regulation</keyword>
<evidence type="ECO:0000313" key="7">
    <source>
        <dbReference type="EMBL" id="SDF59578.1"/>
    </source>
</evidence>
<reference evidence="7 8" key="1">
    <citation type="submission" date="2016-10" db="EMBL/GenBank/DDBJ databases">
        <authorList>
            <person name="de Groot N.N."/>
        </authorList>
    </citation>
    <scope>NUCLEOTIDE SEQUENCE [LARGE SCALE GENOMIC DNA]</scope>
    <source>
        <strain evidence="7 8">DSM 527</strain>
    </source>
</reference>
<feature type="domain" description="RNA polymerase sigma factor 70 region 4 type 2" evidence="6">
    <location>
        <begin position="137"/>
        <end position="187"/>
    </location>
</feature>
<evidence type="ECO:0000256" key="4">
    <source>
        <dbReference type="ARBA" id="ARBA00023163"/>
    </source>
</evidence>
<evidence type="ECO:0000259" key="5">
    <source>
        <dbReference type="Pfam" id="PF04542"/>
    </source>
</evidence>
<dbReference type="InterPro" id="IPR013325">
    <property type="entry name" value="RNA_pol_sigma_r2"/>
</dbReference>
<protein>
    <submittedName>
        <fullName evidence="7">RNA polymerase sigma-70 factor, ECF subfamily</fullName>
    </submittedName>
</protein>
<organism evidence="7 8">
    <name type="scientific">Chitinophaga filiformis</name>
    <name type="common">Myxococcus filiformis</name>
    <name type="synonym">Flexibacter filiformis</name>
    <dbReference type="NCBI Taxonomy" id="104663"/>
    <lineage>
        <taxon>Bacteria</taxon>
        <taxon>Pseudomonadati</taxon>
        <taxon>Bacteroidota</taxon>
        <taxon>Chitinophagia</taxon>
        <taxon>Chitinophagales</taxon>
        <taxon>Chitinophagaceae</taxon>
        <taxon>Chitinophaga</taxon>
    </lineage>
</organism>
<dbReference type="CDD" id="cd06171">
    <property type="entry name" value="Sigma70_r4"/>
    <property type="match status" value="1"/>
</dbReference>
<evidence type="ECO:0000256" key="3">
    <source>
        <dbReference type="ARBA" id="ARBA00023082"/>
    </source>
</evidence>
<dbReference type="Pfam" id="PF04542">
    <property type="entry name" value="Sigma70_r2"/>
    <property type="match status" value="1"/>
</dbReference>
<dbReference type="Proteomes" id="UP000199045">
    <property type="component" value="Unassembled WGS sequence"/>
</dbReference>
<dbReference type="Gene3D" id="1.10.1740.10">
    <property type="match status" value="1"/>
</dbReference>
<sequence>METLQHKISYASDETIIKKILDGEIVLFEILIRRYNALLYKIARSYGFNHEDAEDLMQESHFSAYKSLGSFRAEASYKTWLTKIHMNGCYHKLDQRSVQYEEATDEIINHHTAVTPTIAENQQTEQMVMNKELGRVLEESLQQIPLAYRTVFVLREIEGFSVAETADLLGITPVNVKVRLNRAKAMLQKQLEKFYSAADLYEFHLMYCDKIVKNVFAKIAGEANEDHP</sequence>
<proteinExistence type="inferred from homology"/>
<dbReference type="InterPro" id="IPR036388">
    <property type="entry name" value="WH-like_DNA-bd_sf"/>
</dbReference>
<dbReference type="EMBL" id="FNBN01000002">
    <property type="protein sequence ID" value="SDF59578.1"/>
    <property type="molecule type" value="Genomic_DNA"/>
</dbReference>
<dbReference type="SUPFAM" id="SSF88659">
    <property type="entry name" value="Sigma3 and sigma4 domains of RNA polymerase sigma factors"/>
    <property type="match status" value="1"/>
</dbReference>
<evidence type="ECO:0000259" key="6">
    <source>
        <dbReference type="Pfam" id="PF08281"/>
    </source>
</evidence>
<dbReference type="Pfam" id="PF08281">
    <property type="entry name" value="Sigma70_r4_2"/>
    <property type="match status" value="1"/>
</dbReference>